<keyword evidence="3 12" id="KW-0813">Transport</keyword>
<feature type="transmembrane region" description="Helical" evidence="12">
    <location>
        <begin position="114"/>
        <end position="137"/>
    </location>
</feature>
<evidence type="ECO:0000313" key="15">
    <source>
        <dbReference type="Proteomes" id="UP000799429"/>
    </source>
</evidence>
<evidence type="ECO:0000256" key="11">
    <source>
        <dbReference type="ARBA" id="ARBA00024801"/>
    </source>
</evidence>
<feature type="transmembrane region" description="Helical" evidence="12">
    <location>
        <begin position="27"/>
        <end position="49"/>
    </location>
</feature>
<feature type="transmembrane region" description="Helical" evidence="12">
    <location>
        <begin position="545"/>
        <end position="562"/>
    </location>
</feature>
<evidence type="ECO:0000256" key="7">
    <source>
        <dbReference type="ARBA" id="ARBA00022989"/>
    </source>
</evidence>
<protein>
    <recommendedName>
        <fullName evidence="12">Autophagy-related protein</fullName>
    </recommendedName>
</protein>
<feature type="transmembrane region" description="Helical" evidence="12">
    <location>
        <begin position="408"/>
        <end position="427"/>
    </location>
</feature>
<feature type="transmembrane region" description="Helical" evidence="12">
    <location>
        <begin position="476"/>
        <end position="495"/>
    </location>
</feature>
<evidence type="ECO:0000256" key="1">
    <source>
        <dbReference type="ARBA" id="ARBA00004128"/>
    </source>
</evidence>
<keyword evidence="6 12" id="KW-0029">Amino-acid transport</keyword>
<keyword evidence="5 12" id="KW-0812">Transmembrane</keyword>
<feature type="transmembrane region" description="Helical" evidence="12">
    <location>
        <begin position="272"/>
        <end position="293"/>
    </location>
</feature>
<feature type="transmembrane region" description="Helical" evidence="12">
    <location>
        <begin position="439"/>
        <end position="464"/>
    </location>
</feature>
<keyword evidence="10" id="KW-0325">Glycoprotein</keyword>
<dbReference type="EMBL" id="MU006094">
    <property type="protein sequence ID" value="KAF2839810.1"/>
    <property type="molecule type" value="Genomic_DNA"/>
</dbReference>
<dbReference type="GO" id="GO:0005774">
    <property type="term" value="C:vacuolar membrane"/>
    <property type="evidence" value="ECO:0007669"/>
    <property type="project" value="UniProtKB-SubCell"/>
</dbReference>
<dbReference type="OrthoDB" id="192733at2759"/>
<evidence type="ECO:0000256" key="5">
    <source>
        <dbReference type="ARBA" id="ARBA00022692"/>
    </source>
</evidence>
<keyword evidence="4 12" id="KW-0926">Vacuole</keyword>
<evidence type="ECO:0000313" key="14">
    <source>
        <dbReference type="EMBL" id="KAF2839810.1"/>
    </source>
</evidence>
<dbReference type="Gene3D" id="1.20.1250.20">
    <property type="entry name" value="MFS general substrate transporter like domains"/>
    <property type="match status" value="1"/>
</dbReference>
<dbReference type="PANTHER" id="PTHR23519">
    <property type="entry name" value="AUTOPHAGY-RELATED PROTEIN 22"/>
    <property type="match status" value="1"/>
</dbReference>
<dbReference type="InterPro" id="IPR036259">
    <property type="entry name" value="MFS_trans_sf"/>
</dbReference>
<keyword evidence="15" id="KW-1185">Reference proteome</keyword>
<evidence type="ECO:0000256" key="3">
    <source>
        <dbReference type="ARBA" id="ARBA00022448"/>
    </source>
</evidence>
<comment type="function">
    <text evidence="11 12">Vacuolar effluxer which mediate the efflux of amino acids resulting from autophagic degradation. The release of autophagic amino acids allows the maintenance of protein synthesis and viability during nitrogen starvation.</text>
</comment>
<evidence type="ECO:0000256" key="8">
    <source>
        <dbReference type="ARBA" id="ARBA00023006"/>
    </source>
</evidence>
<sequence length="606" mass="66530">MVRRKRERRVPRYQDDDTRPTSKKELWGWYCSGIAAEVFAVCGVAGSFLPVTLEQLARDRAVLRNGKRTPCTTASLSDSDRNTHVALLFRSIQPREEDQCVVYILGVKVNTASFALYTFSLAVLVQALTLVSISALADHGQNRKRLLLLFGLCGALANMLFILVFPPIYFVGSILAIIGVTCLGSSFVLLNSFLPLLVSNDPAIRSKRGDMLHNQSRMSHDDEDGYLMEDYGENAPQSTSAERPISPALDDTVSITLEQSNLSNAISSKGVGLGYTAAVIVNCVSIAILVAFSKQFPNASHTLPMRVILLVVGLWWAGFNIPTALWLRPRPGPPLISDTASQSGRLFILLRYIAFAWQALWRTVQLAFKLKQAFLFLLAWFLLSDAVATISGTAILFAKTVLQLSPPLLGLLSITTMVFGIFGAFIWPKISHYFKWKTTQTLVACIILFETIPLYGLLGFWSLFKNWGVGGLQQPWEIFPVAAMFGFVSGGLSSHCRSLFGMLVPPGKEAAFFALYAFTDKGSSVIGPFIVGRIVDGSGDIRQSFWFLSVLIILPAPIIWYIDIDKGKKDALAMAGGNTKVAGISFTRADMDPQEEEEELLAGSAQ</sequence>
<evidence type="ECO:0000256" key="2">
    <source>
        <dbReference type="ARBA" id="ARBA00006978"/>
    </source>
</evidence>
<dbReference type="InterPro" id="IPR050495">
    <property type="entry name" value="ATG22/LtaA_families"/>
</dbReference>
<evidence type="ECO:0000256" key="13">
    <source>
        <dbReference type="SAM" id="MobiDB-lite"/>
    </source>
</evidence>
<dbReference type="Proteomes" id="UP000799429">
    <property type="component" value="Unassembled WGS sequence"/>
</dbReference>
<dbReference type="AlphaFoldDB" id="A0A9P4SDK4"/>
<dbReference type="PANTHER" id="PTHR23519:SF3">
    <property type="entry name" value="AUTOPHAGY-RELATED PROTEIN 22-2"/>
    <property type="match status" value="1"/>
</dbReference>
<dbReference type="SUPFAM" id="SSF103473">
    <property type="entry name" value="MFS general substrate transporter"/>
    <property type="match status" value="1"/>
</dbReference>
<feature type="transmembrane region" description="Helical" evidence="12">
    <location>
        <begin position="174"/>
        <end position="198"/>
    </location>
</feature>
<organism evidence="14 15">
    <name type="scientific">Patellaria atrata CBS 101060</name>
    <dbReference type="NCBI Taxonomy" id="1346257"/>
    <lineage>
        <taxon>Eukaryota</taxon>
        <taxon>Fungi</taxon>
        <taxon>Dikarya</taxon>
        <taxon>Ascomycota</taxon>
        <taxon>Pezizomycotina</taxon>
        <taxon>Dothideomycetes</taxon>
        <taxon>Dothideomycetes incertae sedis</taxon>
        <taxon>Patellariales</taxon>
        <taxon>Patellariaceae</taxon>
        <taxon>Patellaria</taxon>
    </lineage>
</organism>
<comment type="similarity">
    <text evidence="2 12">Belongs to the ATG22 family.</text>
</comment>
<feature type="transmembrane region" description="Helical" evidence="12">
    <location>
        <begin position="374"/>
        <end position="396"/>
    </location>
</feature>
<keyword evidence="9 12" id="KW-0472">Membrane</keyword>
<comment type="subcellular location">
    <subcellularLocation>
        <location evidence="1 12">Vacuole membrane</location>
        <topology evidence="1 12">Multi-pass membrane protein</topology>
    </subcellularLocation>
</comment>
<evidence type="ECO:0000256" key="10">
    <source>
        <dbReference type="ARBA" id="ARBA00023180"/>
    </source>
</evidence>
<keyword evidence="8 12" id="KW-0072">Autophagy</keyword>
<dbReference type="CDD" id="cd17483">
    <property type="entry name" value="MFS_Atg22_like"/>
    <property type="match status" value="1"/>
</dbReference>
<feature type="transmembrane region" description="Helical" evidence="12">
    <location>
        <begin position="146"/>
        <end position="168"/>
    </location>
</feature>
<comment type="caution">
    <text evidence="14">The sequence shown here is derived from an EMBL/GenBank/DDBJ whole genome shotgun (WGS) entry which is preliminary data.</text>
</comment>
<evidence type="ECO:0000256" key="9">
    <source>
        <dbReference type="ARBA" id="ARBA00023136"/>
    </source>
</evidence>
<dbReference type="GO" id="GO:0032974">
    <property type="term" value="P:amino acid transmembrane export from vacuole"/>
    <property type="evidence" value="ECO:0007669"/>
    <property type="project" value="InterPro"/>
</dbReference>
<evidence type="ECO:0000256" key="6">
    <source>
        <dbReference type="ARBA" id="ARBA00022970"/>
    </source>
</evidence>
<feature type="compositionally biased region" description="Basic and acidic residues" evidence="13">
    <location>
        <begin position="10"/>
        <end position="22"/>
    </location>
</feature>
<feature type="region of interest" description="Disordered" evidence="13">
    <location>
        <begin position="1"/>
        <end position="22"/>
    </location>
</feature>
<dbReference type="InterPro" id="IPR044738">
    <property type="entry name" value="Atg22"/>
</dbReference>
<gene>
    <name evidence="14" type="ORF">M501DRAFT_932845</name>
</gene>
<dbReference type="GO" id="GO:0006914">
    <property type="term" value="P:autophagy"/>
    <property type="evidence" value="ECO:0007669"/>
    <property type="project" value="UniProtKB-KW"/>
</dbReference>
<feature type="transmembrane region" description="Helical" evidence="12">
    <location>
        <begin position="305"/>
        <end position="327"/>
    </location>
</feature>
<reference evidence="14" key="1">
    <citation type="journal article" date="2020" name="Stud. Mycol.">
        <title>101 Dothideomycetes genomes: a test case for predicting lifestyles and emergence of pathogens.</title>
        <authorList>
            <person name="Haridas S."/>
            <person name="Albert R."/>
            <person name="Binder M."/>
            <person name="Bloem J."/>
            <person name="Labutti K."/>
            <person name="Salamov A."/>
            <person name="Andreopoulos B."/>
            <person name="Baker S."/>
            <person name="Barry K."/>
            <person name="Bills G."/>
            <person name="Bluhm B."/>
            <person name="Cannon C."/>
            <person name="Castanera R."/>
            <person name="Culley D."/>
            <person name="Daum C."/>
            <person name="Ezra D."/>
            <person name="Gonzalez J."/>
            <person name="Henrissat B."/>
            <person name="Kuo A."/>
            <person name="Liang C."/>
            <person name="Lipzen A."/>
            <person name="Lutzoni F."/>
            <person name="Magnuson J."/>
            <person name="Mondo S."/>
            <person name="Nolan M."/>
            <person name="Ohm R."/>
            <person name="Pangilinan J."/>
            <person name="Park H.-J."/>
            <person name="Ramirez L."/>
            <person name="Alfaro M."/>
            <person name="Sun H."/>
            <person name="Tritt A."/>
            <person name="Yoshinaga Y."/>
            <person name="Zwiers L.-H."/>
            <person name="Turgeon B."/>
            <person name="Goodwin S."/>
            <person name="Spatafora J."/>
            <person name="Crous P."/>
            <person name="Grigoriev I."/>
        </authorList>
    </citation>
    <scope>NUCLEOTIDE SEQUENCE</scope>
    <source>
        <strain evidence="14">CBS 101060</strain>
    </source>
</reference>
<evidence type="ECO:0000256" key="12">
    <source>
        <dbReference type="RuleBase" id="RU363073"/>
    </source>
</evidence>
<name>A0A9P4SDK4_9PEZI</name>
<keyword evidence="7 12" id="KW-1133">Transmembrane helix</keyword>
<accession>A0A9P4SDK4</accession>
<dbReference type="InterPro" id="IPR024671">
    <property type="entry name" value="Atg22-like"/>
</dbReference>
<dbReference type="Pfam" id="PF11700">
    <property type="entry name" value="ATG22"/>
    <property type="match status" value="1"/>
</dbReference>
<proteinExistence type="inferred from homology"/>
<evidence type="ECO:0000256" key="4">
    <source>
        <dbReference type="ARBA" id="ARBA00022554"/>
    </source>
</evidence>